<proteinExistence type="predicted"/>
<dbReference type="InterPro" id="IPR029032">
    <property type="entry name" value="AhpD-like"/>
</dbReference>
<dbReference type="Pfam" id="PF02627">
    <property type="entry name" value="CMD"/>
    <property type="match status" value="1"/>
</dbReference>
<dbReference type="Proteomes" id="UP000004926">
    <property type="component" value="Chromosome"/>
</dbReference>
<dbReference type="PANTHER" id="PTHR34846:SF11">
    <property type="entry name" value="4-CARBOXYMUCONOLACTONE DECARBOXYLASE FAMILY PROTEIN (AFU_ORTHOLOGUE AFUA_6G11590)"/>
    <property type="match status" value="1"/>
</dbReference>
<protein>
    <submittedName>
        <fullName evidence="2">Carboxymuconolactone decarboxylase family protein</fullName>
    </submittedName>
</protein>
<dbReference type="eggNOG" id="COG2128">
    <property type="taxonomic scope" value="Bacteria"/>
</dbReference>
<keyword evidence="3" id="KW-1185">Reference proteome</keyword>
<dbReference type="SUPFAM" id="SSF69118">
    <property type="entry name" value="AhpD-like"/>
    <property type="match status" value="1"/>
</dbReference>
<dbReference type="STRING" id="882083.SacmaDRAFT_2503"/>
<reference evidence="2 3" key="1">
    <citation type="journal article" date="2012" name="Stand. Genomic Sci.">
        <title>Genome sequence of the ocean sediment bacterium Saccharomonospora marina type strain (XMU15(T)).</title>
        <authorList>
            <person name="Klenk H.P."/>
            <person name="Lu M."/>
            <person name="Lucas S."/>
            <person name="Lapidus A."/>
            <person name="Copeland A."/>
            <person name="Pitluck S."/>
            <person name="Goodwin L.A."/>
            <person name="Han C."/>
            <person name="Tapia R."/>
            <person name="Brambilla E.M."/>
            <person name="Potter G."/>
            <person name="Land M."/>
            <person name="Ivanova N."/>
            <person name="Rohde M."/>
            <person name="Goker M."/>
            <person name="Detter J.C."/>
            <person name="Li W.J."/>
            <person name="Kyrpides N.C."/>
            <person name="Woyke T."/>
        </authorList>
    </citation>
    <scope>NUCLEOTIDE SEQUENCE [LARGE SCALE GENOMIC DNA]</scope>
    <source>
        <strain evidence="2 3">XMU15</strain>
    </source>
</reference>
<dbReference type="EMBL" id="CM001439">
    <property type="protein sequence ID" value="EHR50746.1"/>
    <property type="molecule type" value="Genomic_DNA"/>
</dbReference>
<organism evidence="2 3">
    <name type="scientific">Saccharomonospora marina XMU15</name>
    <dbReference type="NCBI Taxonomy" id="882083"/>
    <lineage>
        <taxon>Bacteria</taxon>
        <taxon>Bacillati</taxon>
        <taxon>Actinomycetota</taxon>
        <taxon>Actinomycetes</taxon>
        <taxon>Pseudonocardiales</taxon>
        <taxon>Pseudonocardiaceae</taxon>
        <taxon>Saccharomonospora</taxon>
    </lineage>
</organism>
<evidence type="ECO:0000313" key="2">
    <source>
        <dbReference type="EMBL" id="EHR50746.1"/>
    </source>
</evidence>
<accession>H5WZL4</accession>
<dbReference type="OrthoDB" id="949132at2"/>
<name>H5WZL4_9PSEU</name>
<dbReference type="PANTHER" id="PTHR34846">
    <property type="entry name" value="4-CARBOXYMUCONOLACTONE DECARBOXYLASE FAMILY PROTEIN (AFU_ORTHOLOGUE AFUA_6G11590)"/>
    <property type="match status" value="1"/>
</dbReference>
<dbReference type="GO" id="GO:0051920">
    <property type="term" value="F:peroxiredoxin activity"/>
    <property type="evidence" value="ECO:0007669"/>
    <property type="project" value="InterPro"/>
</dbReference>
<evidence type="ECO:0000259" key="1">
    <source>
        <dbReference type="Pfam" id="PF02627"/>
    </source>
</evidence>
<dbReference type="Gene3D" id="1.20.1290.10">
    <property type="entry name" value="AhpD-like"/>
    <property type="match status" value="1"/>
</dbReference>
<evidence type="ECO:0000313" key="3">
    <source>
        <dbReference type="Proteomes" id="UP000004926"/>
    </source>
</evidence>
<feature type="domain" description="Carboxymuconolactone decarboxylase-like" evidence="1">
    <location>
        <begin position="54"/>
        <end position="132"/>
    </location>
</feature>
<dbReference type="AlphaFoldDB" id="H5WZL4"/>
<dbReference type="HOGENOM" id="CLU_082760_3_0_11"/>
<dbReference type="InterPro" id="IPR003779">
    <property type="entry name" value="CMD-like"/>
</dbReference>
<gene>
    <name evidence="2" type="ORF">SacmaDRAFT_2503</name>
</gene>
<sequence>MGRLEPMYPQELDEGRRGLYEAITKGPRAAGRHFPLTGEHGELRGPFNAFLLSPELGGALQELGAAVRYRSSLTPRAREIAILLVAAHWDCAYERFAHERVGRSVGITEAELAELRGGVVPELDDAYERACAHLVRAMTGGDVDEEVWETWVPVVGEATVFELTTLVGYYSTLALQLRVFRVSPHAD</sequence>